<feature type="coiled-coil region" evidence="1">
    <location>
        <begin position="402"/>
        <end position="439"/>
    </location>
</feature>
<keyword evidence="1" id="KW-0175">Coiled coil</keyword>
<evidence type="ECO:0000313" key="4">
    <source>
        <dbReference type="EMBL" id="CAL5986810.1"/>
    </source>
</evidence>
<dbReference type="Proteomes" id="UP001642409">
    <property type="component" value="Unassembled WGS sequence"/>
</dbReference>
<protein>
    <submittedName>
        <fullName evidence="4">Hypothetical_protein</fullName>
    </submittedName>
</protein>
<feature type="region of interest" description="Disordered" evidence="2">
    <location>
        <begin position="310"/>
        <end position="391"/>
    </location>
</feature>
<feature type="compositionally biased region" description="Polar residues" evidence="2">
    <location>
        <begin position="331"/>
        <end position="364"/>
    </location>
</feature>
<reference evidence="4 5" key="2">
    <citation type="submission" date="2024-07" db="EMBL/GenBank/DDBJ databases">
        <authorList>
            <person name="Akdeniz Z."/>
        </authorList>
    </citation>
    <scope>NUCLEOTIDE SEQUENCE [LARGE SCALE GENOMIC DNA]</scope>
</reference>
<reference evidence="3" key="1">
    <citation type="submission" date="2023-06" db="EMBL/GenBank/DDBJ databases">
        <authorList>
            <person name="Kurt Z."/>
        </authorList>
    </citation>
    <scope>NUCLEOTIDE SEQUENCE</scope>
</reference>
<feature type="compositionally biased region" description="Low complexity" evidence="2">
    <location>
        <begin position="55"/>
        <end position="73"/>
    </location>
</feature>
<evidence type="ECO:0000256" key="1">
    <source>
        <dbReference type="SAM" id="Coils"/>
    </source>
</evidence>
<comment type="caution">
    <text evidence="3">The sequence shown here is derived from an EMBL/GenBank/DDBJ whole genome shotgun (WGS) entry which is preliminary data.</text>
</comment>
<dbReference type="AlphaFoldDB" id="A0AA86RIS5"/>
<feature type="compositionally biased region" description="Basic and acidic residues" evidence="2">
    <location>
        <begin position="316"/>
        <end position="329"/>
    </location>
</feature>
<dbReference type="EMBL" id="CATOUU010001169">
    <property type="protein sequence ID" value="CAI9975563.1"/>
    <property type="molecule type" value="Genomic_DNA"/>
</dbReference>
<proteinExistence type="predicted"/>
<name>A0AA86RIS5_9EUKA</name>
<accession>A0AA86RIS5</accession>
<dbReference type="EMBL" id="CAXDID020000020">
    <property type="protein sequence ID" value="CAL5986810.1"/>
    <property type="molecule type" value="Genomic_DNA"/>
</dbReference>
<keyword evidence="5" id="KW-1185">Reference proteome</keyword>
<feature type="coiled-coil region" evidence="1">
    <location>
        <begin position="124"/>
        <end position="177"/>
    </location>
</feature>
<feature type="region of interest" description="Disordered" evidence="2">
    <location>
        <begin position="55"/>
        <end position="74"/>
    </location>
</feature>
<evidence type="ECO:0000313" key="5">
    <source>
        <dbReference type="Proteomes" id="UP001642409"/>
    </source>
</evidence>
<organism evidence="3">
    <name type="scientific">Hexamita inflata</name>
    <dbReference type="NCBI Taxonomy" id="28002"/>
    <lineage>
        <taxon>Eukaryota</taxon>
        <taxon>Metamonada</taxon>
        <taxon>Diplomonadida</taxon>
        <taxon>Hexamitidae</taxon>
        <taxon>Hexamitinae</taxon>
        <taxon>Hexamita</taxon>
    </lineage>
</organism>
<gene>
    <name evidence="3" type="ORF">HINF_LOCUS63208</name>
    <name evidence="4" type="ORF">HINF_LOCUS9593</name>
</gene>
<evidence type="ECO:0000313" key="3">
    <source>
        <dbReference type="EMBL" id="CAI9975563.1"/>
    </source>
</evidence>
<sequence>MQDLQNFIADLAKIQSTRTQLITDTLSQVNPEAKDRTRAVLNSLGIKVPQPPQKVQQQQQQQQIVPKPQQQPISPYKMYKDKKEVVTFEQQRQKSVETIQQQRLQSHLHENARLEQIKYEIKEQIEAEKQIQIAELRKQKLAEREEENQRKYLEILKRNAETEIIKAKQREAEAKAELFVKQKQFIAVLKLFQLFKNKIISLKRNEKEGTKQNKFYLKRNSLYSFKMLKMVKQREREEKLQQLKEEIDRKEKIADDLFKFNLGKRVGKMLMKAAKMQQMKIMQEQTKVVASEKEKQIEEFIQRQILKQQQQQQQESVDKSTEKETKDGAKSQININAKESQKPATNLRQTTQNSRLKTSNTKVSQEPRIQKQPEPAQEPVTQQSKIKAAPIKKQDDDFINKMKEREQARINLKLEKEKLIQQKKQKEEAEKMLAEQKLKEKLAYLKTLTNLNDQQVTKHAFKKLLTKSKDLTDNTSYLTKKHNKYTQYTYFTKFNEISKQTTLETKIKHQKLTTIIKRIQVQFNKQYIINTLKHNVQITSSYLQKGEQIRKHYLKRSTFNKIRSQFLFADTLELQRATQLNRTIMLRTGLKMLKFNIKANKLEKESQFRIKQQLELFNLELEDKNYDFHLQKALDDKFALLYQMQQPNILVFHEIVAKWKFSK</sequence>
<evidence type="ECO:0000256" key="2">
    <source>
        <dbReference type="SAM" id="MobiDB-lite"/>
    </source>
</evidence>